<keyword evidence="3" id="KW-1185">Reference proteome</keyword>
<comment type="caution">
    <text evidence="2">The sequence shown here is derived from an EMBL/GenBank/DDBJ whole genome shotgun (WGS) entry which is preliminary data.</text>
</comment>
<feature type="region of interest" description="Disordered" evidence="1">
    <location>
        <begin position="1"/>
        <end position="28"/>
    </location>
</feature>
<sequence length="68" mass="8108">MNKLAGAKTYKNNQGQKSHRSYQSRLSEKVREQIHGLVTAMKKDKKYKKEEMRKYLKSENNKHIQNLD</sequence>
<protein>
    <submittedName>
        <fullName evidence="2">Uncharacterized protein</fullName>
    </submittedName>
</protein>
<organism evidence="2 3">
    <name type="scientific">Paramecium sonneborni</name>
    <dbReference type="NCBI Taxonomy" id="65129"/>
    <lineage>
        <taxon>Eukaryota</taxon>
        <taxon>Sar</taxon>
        <taxon>Alveolata</taxon>
        <taxon>Ciliophora</taxon>
        <taxon>Intramacronucleata</taxon>
        <taxon>Oligohymenophorea</taxon>
        <taxon>Peniculida</taxon>
        <taxon>Parameciidae</taxon>
        <taxon>Paramecium</taxon>
    </lineage>
</organism>
<dbReference type="Proteomes" id="UP000692954">
    <property type="component" value="Unassembled WGS sequence"/>
</dbReference>
<name>A0A8S1JUU4_9CILI</name>
<reference evidence="2" key="1">
    <citation type="submission" date="2021-01" db="EMBL/GenBank/DDBJ databases">
        <authorList>
            <consortium name="Genoscope - CEA"/>
            <person name="William W."/>
        </authorList>
    </citation>
    <scope>NUCLEOTIDE SEQUENCE</scope>
</reference>
<evidence type="ECO:0000313" key="2">
    <source>
        <dbReference type="EMBL" id="CAD8045825.1"/>
    </source>
</evidence>
<evidence type="ECO:0000313" key="3">
    <source>
        <dbReference type="Proteomes" id="UP000692954"/>
    </source>
</evidence>
<dbReference type="AlphaFoldDB" id="A0A8S1JUU4"/>
<evidence type="ECO:0000256" key="1">
    <source>
        <dbReference type="SAM" id="MobiDB-lite"/>
    </source>
</evidence>
<dbReference type="EMBL" id="CAJJDN010000001">
    <property type="protein sequence ID" value="CAD8045825.1"/>
    <property type="molecule type" value="Genomic_DNA"/>
</dbReference>
<proteinExistence type="predicted"/>
<gene>
    <name evidence="2" type="ORF">PSON_ATCC_30995.1.T0010304</name>
</gene>
<accession>A0A8S1JUU4</accession>